<dbReference type="Pfam" id="PF04545">
    <property type="entry name" value="Sigma70_r4"/>
    <property type="match status" value="1"/>
</dbReference>
<gene>
    <name evidence="2" type="ORF">RUMCAL_00495</name>
</gene>
<dbReference type="HOGENOM" id="CLU_1947253_0_0_9"/>
<keyword evidence="3" id="KW-1185">Reference proteome</keyword>
<dbReference type="Proteomes" id="UP000016662">
    <property type="component" value="Unassembled WGS sequence"/>
</dbReference>
<evidence type="ECO:0000313" key="2">
    <source>
        <dbReference type="EMBL" id="ERJ97119.1"/>
    </source>
</evidence>
<dbReference type="GeneID" id="93694140"/>
<dbReference type="STRING" id="411473.RUMCAL_00495"/>
<dbReference type="InterPro" id="IPR013324">
    <property type="entry name" value="RNA_pol_sigma_r3/r4-like"/>
</dbReference>
<dbReference type="InterPro" id="IPR036388">
    <property type="entry name" value="WH-like_DNA-bd_sf"/>
</dbReference>
<dbReference type="GO" id="GO:0003700">
    <property type="term" value="F:DNA-binding transcription factor activity"/>
    <property type="evidence" value="ECO:0007669"/>
    <property type="project" value="InterPro"/>
</dbReference>
<name>U2M5V9_9FIRM</name>
<dbReference type="EMBL" id="AWVF01000047">
    <property type="protein sequence ID" value="ERJ97119.1"/>
    <property type="molecule type" value="Genomic_DNA"/>
</dbReference>
<protein>
    <recommendedName>
        <fullName evidence="1">RNA polymerase sigma-70 region 4 domain-containing protein</fullName>
    </recommendedName>
</protein>
<dbReference type="PATRIC" id="fig|411473.3.peg.375"/>
<dbReference type="InterPro" id="IPR007630">
    <property type="entry name" value="RNA_pol_sigma70_r4"/>
</dbReference>
<reference evidence="2 3" key="1">
    <citation type="submission" date="2013-07" db="EMBL/GenBank/DDBJ databases">
        <authorList>
            <person name="Weinstock G."/>
            <person name="Sodergren E."/>
            <person name="Wylie T."/>
            <person name="Fulton L."/>
            <person name="Fulton R."/>
            <person name="Fronick C."/>
            <person name="O'Laughlin M."/>
            <person name="Godfrey J."/>
            <person name="Miner T."/>
            <person name="Herter B."/>
            <person name="Appelbaum E."/>
            <person name="Cordes M."/>
            <person name="Lek S."/>
            <person name="Wollam A."/>
            <person name="Pepin K.H."/>
            <person name="Palsikar V.B."/>
            <person name="Mitreva M."/>
            <person name="Wilson R.K."/>
        </authorList>
    </citation>
    <scope>NUCLEOTIDE SEQUENCE [LARGE SCALE GENOMIC DNA]</scope>
    <source>
        <strain evidence="2 3">ATCC 27760</strain>
    </source>
</reference>
<feature type="domain" description="RNA polymerase sigma-70 region 4" evidence="1">
    <location>
        <begin position="69"/>
        <end position="111"/>
    </location>
</feature>
<sequence length="129" mass="15082">MLAKEVLRNSMDLNRRIKEQSVIYQDWKAMAMEIDEDEIHEIVEAAWDDLIASIRLKRKLEELIMANHNADQREILRLRYLYAATWDAIADELNDSVAWVKEQYQKALKKLSAETTESCKGCDCCAEEM</sequence>
<evidence type="ECO:0000259" key="1">
    <source>
        <dbReference type="Pfam" id="PF04545"/>
    </source>
</evidence>
<organism evidence="2 3">
    <name type="scientific">Ruminococcus callidus ATCC 27760</name>
    <dbReference type="NCBI Taxonomy" id="411473"/>
    <lineage>
        <taxon>Bacteria</taxon>
        <taxon>Bacillati</taxon>
        <taxon>Bacillota</taxon>
        <taxon>Clostridia</taxon>
        <taxon>Eubacteriales</taxon>
        <taxon>Oscillospiraceae</taxon>
        <taxon>Ruminococcus</taxon>
    </lineage>
</organism>
<dbReference type="RefSeq" id="WP_021683262.1">
    <property type="nucleotide sequence ID" value="NZ_KI260474.1"/>
</dbReference>
<accession>U2M5V9</accession>
<dbReference type="AlphaFoldDB" id="U2M5V9"/>
<proteinExistence type="predicted"/>
<evidence type="ECO:0000313" key="3">
    <source>
        <dbReference type="Proteomes" id="UP000016662"/>
    </source>
</evidence>
<dbReference type="GO" id="GO:0006352">
    <property type="term" value="P:DNA-templated transcription initiation"/>
    <property type="evidence" value="ECO:0007669"/>
    <property type="project" value="InterPro"/>
</dbReference>
<dbReference type="SUPFAM" id="SSF88659">
    <property type="entry name" value="Sigma3 and sigma4 domains of RNA polymerase sigma factors"/>
    <property type="match status" value="1"/>
</dbReference>
<dbReference type="Gene3D" id="1.10.10.10">
    <property type="entry name" value="Winged helix-like DNA-binding domain superfamily/Winged helix DNA-binding domain"/>
    <property type="match status" value="1"/>
</dbReference>
<comment type="caution">
    <text evidence="2">The sequence shown here is derived from an EMBL/GenBank/DDBJ whole genome shotgun (WGS) entry which is preliminary data.</text>
</comment>